<reference evidence="3" key="3">
    <citation type="submission" date="2024-09" db="EMBL/GenBank/DDBJ databases">
        <authorList>
            <person name="Sun Q."/>
            <person name="Mori K."/>
        </authorList>
    </citation>
    <scope>NUCLEOTIDE SEQUENCE</scope>
    <source>
        <strain evidence="3">CCUG 54360</strain>
    </source>
</reference>
<reference evidence="4" key="2">
    <citation type="journal article" date="2019" name="Int. J. Syst. Evol. Microbiol.">
        <title>The Global Catalogue of Microorganisms (GCM) 10K type strain sequencing project: providing services to taxonomists for standard genome sequencing and annotation.</title>
        <authorList>
            <consortium name="The Broad Institute Genomics Platform"/>
            <consortium name="The Broad Institute Genome Sequencing Center for Infectious Disease"/>
            <person name="Wu L."/>
            <person name="Ma J."/>
        </authorList>
    </citation>
    <scope>NUCLEOTIDE SEQUENCE [LARGE SCALE GENOMIC DNA]</scope>
    <source>
        <strain evidence="4">CCUG 73951</strain>
    </source>
</reference>
<gene>
    <name evidence="2" type="ORF">ACFQMN_03615</name>
    <name evidence="3" type="ORF">ACFQMN_03625</name>
</gene>
<evidence type="ECO:0000313" key="3">
    <source>
        <dbReference type="EMBL" id="MFC7319974.1"/>
    </source>
</evidence>
<dbReference type="Proteomes" id="UP001596494">
    <property type="component" value="Unassembled WGS sequence"/>
</dbReference>
<keyword evidence="1" id="KW-0472">Membrane</keyword>
<reference evidence="3" key="1">
    <citation type="journal article" date="2014" name="Int. J. Syst. Evol. Microbiol.">
        <title>Complete genome of a new Firmicutes species belonging to the dominant human colonic microbiota ('Ruminococcus bicirculans') reveals two chromosomes and a selective capacity to utilize plant glucans.</title>
        <authorList>
            <consortium name="NISC Comparative Sequencing Program"/>
            <person name="Wegmann U."/>
            <person name="Louis P."/>
            <person name="Goesmann A."/>
            <person name="Henrissat B."/>
            <person name="Duncan S.H."/>
            <person name="Flint H.J."/>
        </authorList>
    </citation>
    <scope>NUCLEOTIDE SEQUENCE</scope>
    <source>
        <strain evidence="3">CCUG 54360</strain>
    </source>
</reference>
<evidence type="ECO:0000313" key="4">
    <source>
        <dbReference type="Proteomes" id="UP001596494"/>
    </source>
</evidence>
<keyword evidence="1" id="KW-0812">Transmembrane</keyword>
<protein>
    <submittedName>
        <fullName evidence="3">Uncharacterized protein</fullName>
    </submittedName>
</protein>
<accession>A0ABW2JZQ4</accession>
<name>A0ABW2JZQ4_9BACI</name>
<keyword evidence="1" id="KW-1133">Transmembrane helix</keyword>
<organism evidence="3 4">
    <name type="scientific">Halobacillus campisalis</name>
    <dbReference type="NCBI Taxonomy" id="435909"/>
    <lineage>
        <taxon>Bacteria</taxon>
        <taxon>Bacillati</taxon>
        <taxon>Bacillota</taxon>
        <taxon>Bacilli</taxon>
        <taxon>Bacillales</taxon>
        <taxon>Bacillaceae</taxon>
        <taxon>Halobacillus</taxon>
    </lineage>
</organism>
<dbReference type="EMBL" id="JBHTBY010000002">
    <property type="protein sequence ID" value="MFC7319974.1"/>
    <property type="molecule type" value="Genomic_DNA"/>
</dbReference>
<evidence type="ECO:0000256" key="1">
    <source>
        <dbReference type="SAM" id="Phobius"/>
    </source>
</evidence>
<evidence type="ECO:0000313" key="2">
    <source>
        <dbReference type="EMBL" id="MFC7319972.1"/>
    </source>
</evidence>
<dbReference type="RefSeq" id="WP_289217001.1">
    <property type="nucleotide sequence ID" value="NZ_JAPVRC010000011.1"/>
</dbReference>
<feature type="transmembrane region" description="Helical" evidence="1">
    <location>
        <begin position="28"/>
        <end position="44"/>
    </location>
</feature>
<sequence length="51" mass="5540">MIVALLITGFIVLLLSVFIDPIGTSNALIISTVLFILAIVFTLFKSKKTTE</sequence>
<dbReference type="EMBL" id="JBHTBY010000002">
    <property type="protein sequence ID" value="MFC7319972.1"/>
    <property type="molecule type" value="Genomic_DNA"/>
</dbReference>
<comment type="caution">
    <text evidence="3">The sequence shown here is derived from an EMBL/GenBank/DDBJ whole genome shotgun (WGS) entry which is preliminary data.</text>
</comment>
<keyword evidence="4" id="KW-1185">Reference proteome</keyword>
<proteinExistence type="predicted"/>